<evidence type="ECO:0000313" key="2">
    <source>
        <dbReference type="Proteomes" id="UP001499942"/>
    </source>
</evidence>
<organism evidence="1 2">
    <name type="scientific">Streptomyces gobitricini</name>
    <dbReference type="NCBI Taxonomy" id="68211"/>
    <lineage>
        <taxon>Bacteria</taxon>
        <taxon>Bacillati</taxon>
        <taxon>Actinomycetota</taxon>
        <taxon>Actinomycetes</taxon>
        <taxon>Kitasatosporales</taxon>
        <taxon>Streptomycetaceae</taxon>
        <taxon>Streptomyces</taxon>
    </lineage>
</organism>
<sequence>MYGDGSGGRILRGGVILASIATVGRLTVALAGVAVRVPTPLEADGARPLVRRGESWWLWAWAFR</sequence>
<comment type="caution">
    <text evidence="1">The sequence shown here is derived from an EMBL/GenBank/DDBJ whole genome shotgun (WGS) entry which is preliminary data.</text>
</comment>
<proteinExistence type="predicted"/>
<reference evidence="1 2" key="1">
    <citation type="journal article" date="2019" name="Int. J. Syst. Evol. Microbiol.">
        <title>The Global Catalogue of Microorganisms (GCM) 10K type strain sequencing project: providing services to taxonomists for standard genome sequencing and annotation.</title>
        <authorList>
            <consortium name="The Broad Institute Genomics Platform"/>
            <consortium name="The Broad Institute Genome Sequencing Center for Infectious Disease"/>
            <person name="Wu L."/>
            <person name="Ma J."/>
        </authorList>
    </citation>
    <scope>NUCLEOTIDE SEQUENCE [LARGE SCALE GENOMIC DNA]</scope>
    <source>
        <strain evidence="1 2">JCM 5062</strain>
    </source>
</reference>
<protein>
    <submittedName>
        <fullName evidence="1">Uncharacterized protein</fullName>
    </submittedName>
</protein>
<dbReference type="EMBL" id="BAAASR010000027">
    <property type="protein sequence ID" value="GAA2508887.1"/>
    <property type="molecule type" value="Genomic_DNA"/>
</dbReference>
<accession>A0ABN3MX43</accession>
<name>A0ABN3MX43_9ACTN</name>
<keyword evidence="2" id="KW-1185">Reference proteome</keyword>
<dbReference type="Proteomes" id="UP001499942">
    <property type="component" value="Unassembled WGS sequence"/>
</dbReference>
<gene>
    <name evidence="1" type="ORF">GCM10010393_47100</name>
</gene>
<evidence type="ECO:0000313" key="1">
    <source>
        <dbReference type="EMBL" id="GAA2508887.1"/>
    </source>
</evidence>